<name>A0A0R1TV52_9LACO</name>
<evidence type="ECO:0000259" key="1">
    <source>
        <dbReference type="Pfam" id="PF15919"/>
    </source>
</evidence>
<feature type="domain" description="HicB-like antitoxin of toxin-antitoxin system" evidence="1">
    <location>
        <begin position="11"/>
        <end position="125"/>
    </location>
</feature>
<dbReference type="Gene3D" id="3.30.160.250">
    <property type="match status" value="1"/>
</dbReference>
<dbReference type="EMBL" id="AZFJ01000059">
    <property type="protein sequence ID" value="KRL84686.1"/>
    <property type="molecule type" value="Genomic_DNA"/>
</dbReference>
<dbReference type="AlphaFoldDB" id="A0A0R1TV52"/>
<dbReference type="Pfam" id="PF15919">
    <property type="entry name" value="HicB_lk_antitox"/>
    <property type="match status" value="1"/>
</dbReference>
<accession>A0A0R1TV52</accession>
<dbReference type="InterPro" id="IPR035069">
    <property type="entry name" value="TTHA1013/TTHA0281-like"/>
</dbReference>
<organism evidence="2 3">
    <name type="scientific">Lacticaseibacillus pantheris DSM 15945 = JCM 12539 = NBRC 106106</name>
    <dbReference type="NCBI Taxonomy" id="1423783"/>
    <lineage>
        <taxon>Bacteria</taxon>
        <taxon>Bacillati</taxon>
        <taxon>Bacillota</taxon>
        <taxon>Bacilli</taxon>
        <taxon>Lactobacillales</taxon>
        <taxon>Lactobacillaceae</taxon>
        <taxon>Lacticaseibacillus</taxon>
    </lineage>
</organism>
<dbReference type="InterPro" id="IPR031807">
    <property type="entry name" value="HicB-like"/>
</dbReference>
<sequence>MLMPKPDYAIYPAVFSRDADDGYYVVTFPDVPDTISQGKTLTDAVKNAPDALGVALPDYSSYPTPTPLRDVQRAFPGDIVSLVGVDLRAARRKRRDSTVRKSVTIPQSLDHAARRAGINFSATLTEALERALEHRQN</sequence>
<evidence type="ECO:0000313" key="2">
    <source>
        <dbReference type="EMBL" id="KRL84686.1"/>
    </source>
</evidence>
<dbReference type="STRING" id="1423783.FC50_GL002000"/>
<keyword evidence="3" id="KW-1185">Reference proteome</keyword>
<dbReference type="Proteomes" id="UP000051922">
    <property type="component" value="Unassembled WGS sequence"/>
</dbReference>
<dbReference type="PATRIC" id="fig|1423783.4.peg.2050"/>
<protein>
    <submittedName>
        <fullName evidence="2">Putative phage protein</fullName>
    </submittedName>
</protein>
<reference evidence="2 3" key="1">
    <citation type="journal article" date="2015" name="Genome Announc.">
        <title>Expanding the biotechnology potential of lactobacilli through comparative genomics of 213 strains and associated genera.</title>
        <authorList>
            <person name="Sun Z."/>
            <person name="Harris H.M."/>
            <person name="McCann A."/>
            <person name="Guo C."/>
            <person name="Argimon S."/>
            <person name="Zhang W."/>
            <person name="Yang X."/>
            <person name="Jeffery I.B."/>
            <person name="Cooney J.C."/>
            <person name="Kagawa T.F."/>
            <person name="Liu W."/>
            <person name="Song Y."/>
            <person name="Salvetti E."/>
            <person name="Wrobel A."/>
            <person name="Rasinkangas P."/>
            <person name="Parkhill J."/>
            <person name="Rea M.C."/>
            <person name="O'Sullivan O."/>
            <person name="Ritari J."/>
            <person name="Douillard F.P."/>
            <person name="Paul Ross R."/>
            <person name="Yang R."/>
            <person name="Briner A.E."/>
            <person name="Felis G.E."/>
            <person name="de Vos W.M."/>
            <person name="Barrangou R."/>
            <person name="Klaenhammer T.R."/>
            <person name="Caufield P.W."/>
            <person name="Cui Y."/>
            <person name="Zhang H."/>
            <person name="O'Toole P.W."/>
        </authorList>
    </citation>
    <scope>NUCLEOTIDE SEQUENCE [LARGE SCALE GENOMIC DNA]</scope>
    <source>
        <strain evidence="2 3">DSM 15945</strain>
    </source>
</reference>
<comment type="caution">
    <text evidence="2">The sequence shown here is derived from an EMBL/GenBank/DDBJ whole genome shotgun (WGS) entry which is preliminary data.</text>
</comment>
<gene>
    <name evidence="2" type="ORF">FC50_GL002000</name>
</gene>
<proteinExistence type="predicted"/>
<evidence type="ECO:0000313" key="3">
    <source>
        <dbReference type="Proteomes" id="UP000051922"/>
    </source>
</evidence>
<dbReference type="SUPFAM" id="SSF143100">
    <property type="entry name" value="TTHA1013/TTHA0281-like"/>
    <property type="match status" value="1"/>
</dbReference>